<accession>A0A0S4JL19</accession>
<name>A0A0S4JL19_BODSA</name>
<gene>
    <name evidence="1" type="ORF">BSAL_27985</name>
</gene>
<evidence type="ECO:0000313" key="2">
    <source>
        <dbReference type="Proteomes" id="UP000051952"/>
    </source>
</evidence>
<dbReference type="EMBL" id="CYKH01001851">
    <property type="protein sequence ID" value="CUG90617.1"/>
    <property type="molecule type" value="Genomic_DNA"/>
</dbReference>
<reference evidence="2" key="1">
    <citation type="submission" date="2015-09" db="EMBL/GenBank/DDBJ databases">
        <authorList>
            <consortium name="Pathogen Informatics"/>
        </authorList>
    </citation>
    <scope>NUCLEOTIDE SEQUENCE [LARGE SCALE GENOMIC DNA]</scope>
    <source>
        <strain evidence="2">Lake Konstanz</strain>
    </source>
</reference>
<dbReference type="VEuPathDB" id="TriTrypDB:BSAL_27985"/>
<protein>
    <submittedName>
        <fullName evidence="1">Uncharacterized protein</fullName>
    </submittedName>
</protein>
<keyword evidence="2" id="KW-1185">Reference proteome</keyword>
<evidence type="ECO:0000313" key="1">
    <source>
        <dbReference type="EMBL" id="CUG90617.1"/>
    </source>
</evidence>
<proteinExistence type="predicted"/>
<dbReference type="Proteomes" id="UP000051952">
    <property type="component" value="Unassembled WGS sequence"/>
</dbReference>
<organism evidence="1 2">
    <name type="scientific">Bodo saltans</name>
    <name type="common">Flagellated protozoan</name>
    <dbReference type="NCBI Taxonomy" id="75058"/>
    <lineage>
        <taxon>Eukaryota</taxon>
        <taxon>Discoba</taxon>
        <taxon>Euglenozoa</taxon>
        <taxon>Kinetoplastea</taxon>
        <taxon>Metakinetoplastina</taxon>
        <taxon>Eubodonida</taxon>
        <taxon>Bodonidae</taxon>
        <taxon>Bodo</taxon>
    </lineage>
</organism>
<dbReference type="AlphaFoldDB" id="A0A0S4JL19"/>
<sequence length="113" mass="12534">MDENDEDEVVSLMETLTKTYPVSRSFLGDVALRLEMILDALEPQFGVIDEKGYNNMDISRRSDAVLSMSMSMSVTTVWISADDPMLPPCCPCLCPCHTTIRVPTTMGSFFANS</sequence>